<dbReference type="EMBL" id="MCBS01016072">
    <property type="protein sequence ID" value="RKF83333.1"/>
    <property type="molecule type" value="Genomic_DNA"/>
</dbReference>
<feature type="region of interest" description="Disordered" evidence="1">
    <location>
        <begin position="42"/>
        <end position="61"/>
    </location>
</feature>
<protein>
    <submittedName>
        <fullName evidence="2">Uncharacterized protein</fullName>
    </submittedName>
</protein>
<evidence type="ECO:0000313" key="2">
    <source>
        <dbReference type="EMBL" id="RKF83333.1"/>
    </source>
</evidence>
<name>A0A420J954_9PEZI</name>
<reference evidence="2 3" key="1">
    <citation type="journal article" date="2018" name="BMC Genomics">
        <title>Comparative genome analyses reveal sequence features reflecting distinct modes of host-adaptation between dicot and monocot powdery mildew.</title>
        <authorList>
            <person name="Wu Y."/>
            <person name="Ma X."/>
            <person name="Pan Z."/>
            <person name="Kale S.D."/>
            <person name="Song Y."/>
            <person name="King H."/>
            <person name="Zhang Q."/>
            <person name="Presley C."/>
            <person name="Deng X."/>
            <person name="Wei C.I."/>
            <person name="Xiao S."/>
        </authorList>
    </citation>
    <scope>NUCLEOTIDE SEQUENCE [LARGE SCALE GENOMIC DNA]</scope>
    <source>
        <strain evidence="2">UMSG1</strain>
    </source>
</reference>
<sequence length="61" mass="6984">MQVEILGYRNPMNINKLLDHSGEKEDLVAPPKDDAFIEQFCESSDKNEDDDDSKPLPKFIC</sequence>
<comment type="caution">
    <text evidence="2">The sequence shown here is derived from an EMBL/GenBank/DDBJ whole genome shotgun (WGS) entry which is preliminary data.</text>
</comment>
<evidence type="ECO:0000313" key="3">
    <source>
        <dbReference type="Proteomes" id="UP000285326"/>
    </source>
</evidence>
<proteinExistence type="predicted"/>
<dbReference type="AlphaFoldDB" id="A0A420J954"/>
<dbReference type="Proteomes" id="UP000285326">
    <property type="component" value="Unassembled WGS sequence"/>
</dbReference>
<organism evidence="2 3">
    <name type="scientific">Golovinomyces cichoracearum</name>
    <dbReference type="NCBI Taxonomy" id="62708"/>
    <lineage>
        <taxon>Eukaryota</taxon>
        <taxon>Fungi</taxon>
        <taxon>Dikarya</taxon>
        <taxon>Ascomycota</taxon>
        <taxon>Pezizomycotina</taxon>
        <taxon>Leotiomycetes</taxon>
        <taxon>Erysiphales</taxon>
        <taxon>Erysiphaceae</taxon>
        <taxon>Golovinomyces</taxon>
    </lineage>
</organism>
<gene>
    <name evidence="2" type="ORF">GcM1_160008</name>
</gene>
<accession>A0A420J954</accession>
<evidence type="ECO:0000256" key="1">
    <source>
        <dbReference type="SAM" id="MobiDB-lite"/>
    </source>
</evidence>